<dbReference type="SUPFAM" id="SSF53955">
    <property type="entry name" value="Lysozyme-like"/>
    <property type="match status" value="1"/>
</dbReference>
<dbReference type="KEGG" id="ala:BFG52_14160"/>
<evidence type="ECO:0000313" key="3">
    <source>
        <dbReference type="EMBL" id="AOA60015.1"/>
    </source>
</evidence>
<keyword evidence="4" id="KW-1185">Reference proteome</keyword>
<evidence type="ECO:0000259" key="2">
    <source>
        <dbReference type="Pfam" id="PF01464"/>
    </source>
</evidence>
<protein>
    <submittedName>
        <fullName evidence="3">Transglycosylase</fullName>
    </submittedName>
</protein>
<organism evidence="3 4">
    <name type="scientific">Acinetobacter larvae</name>
    <dbReference type="NCBI Taxonomy" id="1789224"/>
    <lineage>
        <taxon>Bacteria</taxon>
        <taxon>Pseudomonadati</taxon>
        <taxon>Pseudomonadota</taxon>
        <taxon>Gammaproteobacteria</taxon>
        <taxon>Moraxellales</taxon>
        <taxon>Moraxellaceae</taxon>
        <taxon>Acinetobacter</taxon>
    </lineage>
</organism>
<evidence type="ECO:0000313" key="4">
    <source>
        <dbReference type="Proteomes" id="UP000093391"/>
    </source>
</evidence>
<accession>A0A1B2M481</accession>
<proteinExistence type="inferred from homology"/>
<dbReference type="EMBL" id="CP016895">
    <property type="protein sequence ID" value="AOA60015.1"/>
    <property type="molecule type" value="Genomic_DNA"/>
</dbReference>
<name>A0A1B2M481_9GAMM</name>
<feature type="domain" description="Transglycosylase SLT" evidence="2">
    <location>
        <begin position="50"/>
        <end position="144"/>
    </location>
</feature>
<comment type="similarity">
    <text evidence="1">Belongs to the transglycosylase Slt family.</text>
</comment>
<dbReference type="PANTHER" id="PTHR37423">
    <property type="entry name" value="SOLUBLE LYTIC MUREIN TRANSGLYCOSYLASE-RELATED"/>
    <property type="match status" value="1"/>
</dbReference>
<dbReference type="AlphaFoldDB" id="A0A1B2M481"/>
<dbReference type="STRING" id="1789224.BFG52_14160"/>
<dbReference type="PANTHER" id="PTHR37423:SF2">
    <property type="entry name" value="MEMBRANE-BOUND LYTIC MUREIN TRANSGLYCOSYLASE C"/>
    <property type="match status" value="1"/>
</dbReference>
<dbReference type="Pfam" id="PF01464">
    <property type="entry name" value="SLT"/>
    <property type="match status" value="1"/>
</dbReference>
<evidence type="ECO:0000256" key="1">
    <source>
        <dbReference type="ARBA" id="ARBA00007734"/>
    </source>
</evidence>
<dbReference type="InterPro" id="IPR008258">
    <property type="entry name" value="Transglycosylase_SLT_dom_1"/>
</dbReference>
<gene>
    <name evidence="3" type="ORF">BFG52_14160</name>
</gene>
<dbReference type="Proteomes" id="UP000093391">
    <property type="component" value="Chromosome"/>
</dbReference>
<reference evidence="3 4" key="1">
    <citation type="submission" date="2016-08" db="EMBL/GenBank/DDBJ databases">
        <authorList>
            <person name="Seilhamer J.J."/>
        </authorList>
    </citation>
    <scope>NUCLEOTIDE SEQUENCE [LARGE SCALE GENOMIC DNA]</scope>
    <source>
        <strain evidence="3 4">BRTC-1</strain>
    </source>
</reference>
<dbReference type="Gene3D" id="1.10.530.10">
    <property type="match status" value="1"/>
</dbReference>
<sequence length="173" mass="19061">MLATTCCCYLVGCASTPKTASLSPRAQQLSLGIQRAYAVSESTANRLSPMIIHHADANGISPDLMAALIHQESSYRSHVVSGAGAVGLTQVIPRYWKEQCRGDLYDENHNIQCGSFILAHYNKLTNSWPKALAYYNVGPTGYKKSPYMQQQGQKYARSVALHQAKLSQYFISN</sequence>
<dbReference type="InterPro" id="IPR023346">
    <property type="entry name" value="Lysozyme-like_dom_sf"/>
</dbReference>